<dbReference type="CDD" id="cd08438">
    <property type="entry name" value="PBP2_CidR"/>
    <property type="match status" value="1"/>
</dbReference>
<accession>A0A1I3QY76</accession>
<organism evidence="6 7">
    <name type="scientific">Brevibacillus centrosporus</name>
    <dbReference type="NCBI Taxonomy" id="54910"/>
    <lineage>
        <taxon>Bacteria</taxon>
        <taxon>Bacillati</taxon>
        <taxon>Bacillota</taxon>
        <taxon>Bacilli</taxon>
        <taxon>Bacillales</taxon>
        <taxon>Paenibacillaceae</taxon>
        <taxon>Brevibacillus</taxon>
    </lineage>
</organism>
<evidence type="ECO:0000259" key="5">
    <source>
        <dbReference type="PROSITE" id="PS50931"/>
    </source>
</evidence>
<evidence type="ECO:0000256" key="1">
    <source>
        <dbReference type="ARBA" id="ARBA00009437"/>
    </source>
</evidence>
<dbReference type="Pfam" id="PF00126">
    <property type="entry name" value="HTH_1"/>
    <property type="match status" value="1"/>
</dbReference>
<dbReference type="SUPFAM" id="SSF46785">
    <property type="entry name" value="Winged helix' DNA-binding domain"/>
    <property type="match status" value="1"/>
</dbReference>
<dbReference type="Gene3D" id="3.40.190.290">
    <property type="match status" value="1"/>
</dbReference>
<evidence type="ECO:0000313" key="7">
    <source>
        <dbReference type="Proteomes" id="UP000198915"/>
    </source>
</evidence>
<dbReference type="InterPro" id="IPR036390">
    <property type="entry name" value="WH_DNA-bd_sf"/>
</dbReference>
<sequence>MDIRQLQYFVEVAKQKSFTKAANTLHVSQPSISKMMKALEEELGVVLLDRTERKMELTDAGELVYDHATKVLHLMDSLALSIGEIRNMERGRVKMGMMPTVGSFLLPNVIALFKKQYPGIDIEMKEYSAKLLEIHVEQGSIDVGLTVLPADTEKFDAVPLQAEDLVAIVHREHWISERESISLAELREEAFILFTEEYAIHDVVKQACLRAGFEPQVAYMSSLWDFVGELVATQLGISLVPRSIVRRLNNSELRTVNISSPKIDWQYALIFRKDHYLSHAARAFISFAEQHLSP</sequence>
<dbReference type="PANTHER" id="PTHR30419:SF8">
    <property type="entry name" value="NITROGEN ASSIMILATION TRANSCRIPTIONAL ACTIVATOR-RELATED"/>
    <property type="match status" value="1"/>
</dbReference>
<keyword evidence="3 6" id="KW-0238">DNA-binding</keyword>
<proteinExistence type="inferred from homology"/>
<dbReference type="Proteomes" id="UP000198915">
    <property type="component" value="Unassembled WGS sequence"/>
</dbReference>
<dbReference type="PRINTS" id="PR00039">
    <property type="entry name" value="HTHLYSR"/>
</dbReference>
<dbReference type="InterPro" id="IPR005119">
    <property type="entry name" value="LysR_subst-bd"/>
</dbReference>
<evidence type="ECO:0000256" key="2">
    <source>
        <dbReference type="ARBA" id="ARBA00023015"/>
    </source>
</evidence>
<dbReference type="PANTHER" id="PTHR30419">
    <property type="entry name" value="HTH-TYPE TRANSCRIPTIONAL REGULATOR YBHD"/>
    <property type="match status" value="1"/>
</dbReference>
<dbReference type="GO" id="GO:0005829">
    <property type="term" value="C:cytosol"/>
    <property type="evidence" value="ECO:0007669"/>
    <property type="project" value="TreeGrafter"/>
</dbReference>
<dbReference type="InterPro" id="IPR050950">
    <property type="entry name" value="HTH-type_LysR_regulators"/>
</dbReference>
<comment type="similarity">
    <text evidence="1">Belongs to the LysR transcriptional regulatory family.</text>
</comment>
<evidence type="ECO:0000256" key="4">
    <source>
        <dbReference type="ARBA" id="ARBA00023163"/>
    </source>
</evidence>
<dbReference type="InterPro" id="IPR036388">
    <property type="entry name" value="WH-like_DNA-bd_sf"/>
</dbReference>
<dbReference type="GO" id="GO:0003700">
    <property type="term" value="F:DNA-binding transcription factor activity"/>
    <property type="evidence" value="ECO:0007669"/>
    <property type="project" value="InterPro"/>
</dbReference>
<dbReference type="InterPro" id="IPR000847">
    <property type="entry name" value="LysR_HTH_N"/>
</dbReference>
<evidence type="ECO:0000256" key="3">
    <source>
        <dbReference type="ARBA" id="ARBA00023125"/>
    </source>
</evidence>
<dbReference type="STRING" id="1884381.SAMN05518846_103198"/>
<dbReference type="FunFam" id="1.10.10.10:FF:000001">
    <property type="entry name" value="LysR family transcriptional regulator"/>
    <property type="match status" value="1"/>
</dbReference>
<keyword evidence="2" id="KW-0805">Transcription regulation</keyword>
<dbReference type="AlphaFoldDB" id="A0A1I3QY76"/>
<feature type="domain" description="HTH lysR-type" evidence="5">
    <location>
        <begin position="1"/>
        <end position="58"/>
    </location>
</feature>
<dbReference type="Gene3D" id="1.10.10.10">
    <property type="entry name" value="Winged helix-like DNA-binding domain superfamily/Winged helix DNA-binding domain"/>
    <property type="match status" value="1"/>
</dbReference>
<dbReference type="GO" id="GO:0003677">
    <property type="term" value="F:DNA binding"/>
    <property type="evidence" value="ECO:0007669"/>
    <property type="project" value="UniProtKB-KW"/>
</dbReference>
<reference evidence="7" key="1">
    <citation type="submission" date="2016-10" db="EMBL/GenBank/DDBJ databases">
        <authorList>
            <person name="Varghese N."/>
            <person name="Submissions S."/>
        </authorList>
    </citation>
    <scope>NUCLEOTIDE SEQUENCE [LARGE SCALE GENOMIC DNA]</scope>
    <source>
        <strain evidence="7">OK042</strain>
    </source>
</reference>
<dbReference type="Pfam" id="PF03466">
    <property type="entry name" value="LysR_substrate"/>
    <property type="match status" value="1"/>
</dbReference>
<dbReference type="EMBL" id="FORT01000003">
    <property type="protein sequence ID" value="SFJ38439.1"/>
    <property type="molecule type" value="Genomic_DNA"/>
</dbReference>
<dbReference type="RefSeq" id="WP_092267149.1">
    <property type="nucleotide sequence ID" value="NZ_FORT01000003.1"/>
</dbReference>
<protein>
    <submittedName>
        <fullName evidence="6">DNA-binding transcriptional regulator, LysR family</fullName>
    </submittedName>
</protein>
<dbReference type="SUPFAM" id="SSF53850">
    <property type="entry name" value="Periplasmic binding protein-like II"/>
    <property type="match status" value="1"/>
</dbReference>
<gene>
    <name evidence="6" type="ORF">SAMN05518846_103198</name>
</gene>
<keyword evidence="7" id="KW-1185">Reference proteome</keyword>
<dbReference type="PROSITE" id="PS50931">
    <property type="entry name" value="HTH_LYSR"/>
    <property type="match status" value="1"/>
</dbReference>
<evidence type="ECO:0000313" key="6">
    <source>
        <dbReference type="EMBL" id="SFJ38439.1"/>
    </source>
</evidence>
<keyword evidence="4" id="KW-0804">Transcription</keyword>
<name>A0A1I3QY76_9BACL</name>